<feature type="domain" description="Anaphase-promoting complex subunit 4-like WD40" evidence="4">
    <location>
        <begin position="239"/>
        <end position="324"/>
    </location>
</feature>
<dbReference type="Pfam" id="PF07635">
    <property type="entry name" value="PSCyt1"/>
    <property type="match status" value="1"/>
</dbReference>
<evidence type="ECO:0000259" key="4">
    <source>
        <dbReference type="Pfam" id="PF12894"/>
    </source>
</evidence>
<dbReference type="EMBL" id="VAUV01000004">
    <property type="protein sequence ID" value="TLD71603.1"/>
    <property type="molecule type" value="Genomic_DNA"/>
</dbReference>
<keyword evidence="1" id="KW-0853">WD repeat</keyword>
<dbReference type="Pfam" id="PF12894">
    <property type="entry name" value="ANAPC4_WD40"/>
    <property type="match status" value="2"/>
</dbReference>
<protein>
    <submittedName>
        <fullName evidence="5">Uncharacterized protein</fullName>
    </submittedName>
</protein>
<dbReference type="PANTHER" id="PTHR19879">
    <property type="entry name" value="TRANSCRIPTION INITIATION FACTOR TFIID"/>
    <property type="match status" value="1"/>
</dbReference>
<dbReference type="InterPro" id="IPR015943">
    <property type="entry name" value="WD40/YVTN_repeat-like_dom_sf"/>
</dbReference>
<feature type="signal peptide" evidence="2">
    <location>
        <begin position="1"/>
        <end position="20"/>
    </location>
</feature>
<proteinExistence type="predicted"/>
<comment type="caution">
    <text evidence="5">The sequence shown here is derived from an EMBL/GenBank/DDBJ whole genome shotgun (WGS) entry which is preliminary data.</text>
</comment>
<gene>
    <name evidence="5" type="ORF">FEM03_05530</name>
</gene>
<evidence type="ECO:0000256" key="2">
    <source>
        <dbReference type="SAM" id="SignalP"/>
    </source>
</evidence>
<dbReference type="Proteomes" id="UP000306196">
    <property type="component" value="Unassembled WGS sequence"/>
</dbReference>
<organism evidence="5 6">
    <name type="scientific">Phragmitibacter flavus</name>
    <dbReference type="NCBI Taxonomy" id="2576071"/>
    <lineage>
        <taxon>Bacteria</taxon>
        <taxon>Pseudomonadati</taxon>
        <taxon>Verrucomicrobiota</taxon>
        <taxon>Verrucomicrobiia</taxon>
        <taxon>Verrucomicrobiales</taxon>
        <taxon>Verrucomicrobiaceae</taxon>
        <taxon>Phragmitibacter</taxon>
    </lineage>
</organism>
<evidence type="ECO:0000313" key="5">
    <source>
        <dbReference type="EMBL" id="TLD71603.1"/>
    </source>
</evidence>
<keyword evidence="6" id="KW-1185">Reference proteome</keyword>
<sequence>MTKIALIILLYFATSIPLTAAPVSFSKDLAPILADKCLGCHEEDNDKGGYRVDTFHALLQPGDSDETPVTPGKPDSGLFFHRLITDDEDDRMPQKDDPLPAAQIELFKRWIAEGAKFDGKDPQQSLASLMPKKPAVSAPDQYPQPLPITALAWLPDQTTLLVSGYHEVTLWDSNTGKLKKRIPGLPERIFALALHPDGKTLAVAGGVPGRSGELVIIDLNTGKPINTLPPGSDTQLAVAFSPNGELLAYAGTSNTVHVIKTKGWIPAWQVEAHADWITQLAFSPDSKLLASASRDRTARSFQASNGDVLHTQTTHGNPVTSVIYSADSKRLFTAANNGEVRAAALNPEGQLGTAVITGRRVEATRLAFADNRLILASIDGRVRSFDITKKKDDKPLDLPPFGQRIDALALHPEGKKLAIAGANGKVHLIDLQEKKLLTSFTASPGFGIISP</sequence>
<dbReference type="AlphaFoldDB" id="A0A5R8KH09"/>
<evidence type="ECO:0000313" key="6">
    <source>
        <dbReference type="Proteomes" id="UP000306196"/>
    </source>
</evidence>
<dbReference type="OrthoDB" id="177476at2"/>
<dbReference type="InterPro" id="IPR011429">
    <property type="entry name" value="Cyt_c_Planctomycete-type"/>
</dbReference>
<dbReference type="PROSITE" id="PS50082">
    <property type="entry name" value="WD_REPEATS_2"/>
    <property type="match status" value="1"/>
</dbReference>
<dbReference type="PROSITE" id="PS50294">
    <property type="entry name" value="WD_REPEATS_REGION"/>
    <property type="match status" value="1"/>
</dbReference>
<dbReference type="Gene3D" id="2.130.10.10">
    <property type="entry name" value="YVTN repeat-like/Quinoprotein amine dehydrogenase"/>
    <property type="match status" value="2"/>
</dbReference>
<accession>A0A5R8KH09</accession>
<evidence type="ECO:0000259" key="3">
    <source>
        <dbReference type="Pfam" id="PF07635"/>
    </source>
</evidence>
<dbReference type="InterPro" id="IPR001680">
    <property type="entry name" value="WD40_rpt"/>
</dbReference>
<feature type="repeat" description="WD" evidence="1">
    <location>
        <begin position="270"/>
        <end position="311"/>
    </location>
</feature>
<keyword evidence="2" id="KW-0732">Signal</keyword>
<dbReference type="InterPro" id="IPR036322">
    <property type="entry name" value="WD40_repeat_dom_sf"/>
</dbReference>
<feature type="domain" description="Cytochrome C Planctomycete-type" evidence="3">
    <location>
        <begin position="37"/>
        <end position="95"/>
    </location>
</feature>
<dbReference type="InterPro" id="IPR024977">
    <property type="entry name" value="Apc4-like_WD40_dom"/>
</dbReference>
<dbReference type="SMART" id="SM00320">
    <property type="entry name" value="WD40"/>
    <property type="match status" value="7"/>
</dbReference>
<dbReference type="PANTHER" id="PTHR19879:SF9">
    <property type="entry name" value="TRANSCRIPTION INITIATION FACTOR TFIID SUBUNIT 5"/>
    <property type="match status" value="1"/>
</dbReference>
<dbReference type="SUPFAM" id="SSF50978">
    <property type="entry name" value="WD40 repeat-like"/>
    <property type="match status" value="1"/>
</dbReference>
<reference evidence="5 6" key="1">
    <citation type="submission" date="2019-05" db="EMBL/GenBank/DDBJ databases">
        <title>Verrucobacter flavum gen. nov., sp. nov. a new member of the family Verrucomicrobiaceae.</title>
        <authorList>
            <person name="Szuroczki S."/>
            <person name="Abbaszade G."/>
            <person name="Szabo A."/>
            <person name="Felfoldi T."/>
            <person name="Schumann P."/>
            <person name="Boka K."/>
            <person name="Keki Z."/>
            <person name="Toumi M."/>
            <person name="Toth E."/>
        </authorList>
    </citation>
    <scope>NUCLEOTIDE SEQUENCE [LARGE SCALE GENOMIC DNA]</scope>
    <source>
        <strain evidence="5 6">MG-N-17</strain>
    </source>
</reference>
<dbReference type="RefSeq" id="WP_138085199.1">
    <property type="nucleotide sequence ID" value="NZ_VAUV01000004.1"/>
</dbReference>
<name>A0A5R8KH09_9BACT</name>
<evidence type="ECO:0000256" key="1">
    <source>
        <dbReference type="PROSITE-ProRule" id="PRU00221"/>
    </source>
</evidence>
<feature type="chain" id="PRO_5024333570" evidence="2">
    <location>
        <begin position="21"/>
        <end position="451"/>
    </location>
</feature>
<feature type="domain" description="Anaphase-promoting complex subunit 4-like WD40" evidence="4">
    <location>
        <begin position="403"/>
        <end position="443"/>
    </location>
</feature>